<name>A0A7C1T5G9_UNCC3</name>
<gene>
    <name evidence="1" type="ORF">ENI13_00280</name>
</gene>
<accession>A0A7C1T5G9</accession>
<protein>
    <submittedName>
        <fullName evidence="1">Uncharacterized protein</fullName>
    </submittedName>
</protein>
<organism evidence="1">
    <name type="scientific">candidate division CPR3 bacterium</name>
    <dbReference type="NCBI Taxonomy" id="2268181"/>
    <lineage>
        <taxon>Bacteria</taxon>
        <taxon>Bacteria division CPR3</taxon>
    </lineage>
</organism>
<dbReference type="Proteomes" id="UP000885695">
    <property type="component" value="Unassembled WGS sequence"/>
</dbReference>
<evidence type="ECO:0000313" key="1">
    <source>
        <dbReference type="EMBL" id="HEB13399.1"/>
    </source>
</evidence>
<dbReference type="EMBL" id="DRHL01000013">
    <property type="protein sequence ID" value="HEB13399.1"/>
    <property type="molecule type" value="Genomic_DNA"/>
</dbReference>
<proteinExistence type="predicted"/>
<sequence>MVKRFVPGKKAKKEIKKIELDKPEPLPDPLTDTRLDRIVPLFVDMIGKLLAAKGMMRYRKDFTERVKEIMEGEDGKEEDR</sequence>
<comment type="caution">
    <text evidence="1">The sequence shown here is derived from an EMBL/GenBank/DDBJ whole genome shotgun (WGS) entry which is preliminary data.</text>
</comment>
<reference evidence="1" key="1">
    <citation type="journal article" date="2020" name="mSystems">
        <title>Genome- and Community-Level Interaction Insights into Carbon Utilization and Element Cycling Functions of Hydrothermarchaeota in Hydrothermal Sediment.</title>
        <authorList>
            <person name="Zhou Z."/>
            <person name="Liu Y."/>
            <person name="Xu W."/>
            <person name="Pan J."/>
            <person name="Luo Z.H."/>
            <person name="Li M."/>
        </authorList>
    </citation>
    <scope>NUCLEOTIDE SEQUENCE [LARGE SCALE GENOMIC DNA]</scope>
    <source>
        <strain evidence="1">HyVt-369</strain>
    </source>
</reference>
<dbReference type="AlphaFoldDB" id="A0A7C1T5G9"/>